<accession>A0AC11CJ53</accession>
<sequence>MRIFYFELLLFSLTLAAPTLKPQAEKTKQDCVEEQRSPGASLLWTSVSQSLPDTHLMPWPKPCLASRPAIAHVMLVGPSRKKKTKVSLFPILARE</sequence>
<protein>
    <submittedName>
        <fullName evidence="1">Matrix extracellular phosphoglycoprotein</fullName>
    </submittedName>
</protein>
<name>A0AC11CJ53_SHEEP</name>
<evidence type="ECO:0000313" key="1">
    <source>
        <dbReference type="Ensembl" id="ENSOARP00020031180.1"/>
    </source>
</evidence>
<organism evidence="1">
    <name type="scientific">Ovis aries</name>
    <name type="common">Sheep</name>
    <dbReference type="NCBI Taxonomy" id="9940"/>
    <lineage>
        <taxon>Eukaryota</taxon>
        <taxon>Metazoa</taxon>
        <taxon>Chordata</taxon>
        <taxon>Craniata</taxon>
        <taxon>Vertebrata</taxon>
        <taxon>Euteleostomi</taxon>
        <taxon>Mammalia</taxon>
        <taxon>Eutheria</taxon>
        <taxon>Laurasiatheria</taxon>
        <taxon>Artiodactyla</taxon>
        <taxon>Ruminantia</taxon>
        <taxon>Pecora</taxon>
        <taxon>Bovidae</taxon>
        <taxon>Caprinae</taxon>
        <taxon>Ovis</taxon>
    </lineage>
</organism>
<proteinExistence type="predicted"/>
<reference evidence="1" key="3">
    <citation type="submission" date="2025-09" db="UniProtKB">
        <authorList>
            <consortium name="Ensembl"/>
        </authorList>
    </citation>
    <scope>IDENTIFICATION</scope>
</reference>
<reference evidence="1" key="2">
    <citation type="submission" date="2025-08" db="UniProtKB">
        <authorList>
            <consortium name="Ensembl"/>
        </authorList>
    </citation>
    <scope>IDENTIFICATION</scope>
</reference>
<dbReference type="Ensembl" id="ENSOART00020037654.2">
    <property type="protein sequence ID" value="ENSOARP00020031180.1"/>
    <property type="gene ID" value="ENSOARG00020024110.2"/>
</dbReference>
<gene>
    <name evidence="1" type="primary">MEPE</name>
</gene>
<reference evidence="1" key="1">
    <citation type="submission" date="2020-11" db="EMBL/GenBank/DDBJ databases">
        <authorList>
            <person name="Davenport K.M."/>
            <person name="Bickhart D.M."/>
            <person name="Smith T.P.L."/>
            <person name="Murdoch B.M."/>
            <person name="Rosen B.D."/>
        </authorList>
    </citation>
    <scope>NUCLEOTIDE SEQUENCE [LARGE SCALE GENOMIC DNA]</scope>
    <source>
        <strain evidence="1">OAR_USU_Benz2616</strain>
    </source>
</reference>